<sequence length="185" mass="20040">MLELKRRLARLLVEKSYREGDFVLASGRRSDYYFDCRVTALHAEGAWLIGTLFNDMLKGLDIKGVGGMTMGADPLVSATTVISHEQGRPLHGLLVRKEAKGHGTGQFVEGLGNFSAGDSVAMLEDVVTTGGSLLKACDRVRAADLSIAAVCAILDREEGGREKLQEAGYDLLALFTRKELVDLAR</sequence>
<keyword evidence="3 6" id="KW-0328">Glycosyltransferase</keyword>
<evidence type="ECO:0000256" key="1">
    <source>
        <dbReference type="ARBA" id="ARBA00004889"/>
    </source>
</evidence>
<dbReference type="UniPathway" id="UPA00070">
    <property type="reaction ID" value="UER00119"/>
</dbReference>
<feature type="binding site" evidence="6">
    <location>
        <position position="102"/>
    </location>
    <ligand>
        <name>5-phospho-alpha-D-ribose 1-diphosphate</name>
        <dbReference type="ChEBI" id="CHEBI:58017"/>
        <note>ligand shared between dimeric partners</note>
    </ligand>
</feature>
<comment type="subunit">
    <text evidence="6">Homodimer.</text>
</comment>
<dbReference type="HAMAP" id="MF_01208">
    <property type="entry name" value="PyrE"/>
    <property type="match status" value="1"/>
</dbReference>
<dbReference type="GO" id="GO:0019856">
    <property type="term" value="P:pyrimidine nucleobase biosynthetic process"/>
    <property type="evidence" value="ECO:0007669"/>
    <property type="project" value="TreeGrafter"/>
</dbReference>
<dbReference type="NCBIfam" id="TIGR00336">
    <property type="entry name" value="pyrE"/>
    <property type="match status" value="1"/>
</dbReference>
<evidence type="ECO:0000256" key="3">
    <source>
        <dbReference type="ARBA" id="ARBA00022676"/>
    </source>
</evidence>
<feature type="binding site" evidence="6">
    <location>
        <position position="128"/>
    </location>
    <ligand>
        <name>orotate</name>
        <dbReference type="ChEBI" id="CHEBI:30839"/>
    </ligand>
</feature>
<proteinExistence type="inferred from homology"/>
<feature type="binding site" description="in other chain" evidence="6">
    <location>
        <position position="97"/>
    </location>
    <ligand>
        <name>5-phospho-alpha-D-ribose 1-diphosphate</name>
        <dbReference type="ChEBI" id="CHEBI:58017"/>
        <note>ligand shared between dimeric partners</note>
    </ligand>
</feature>
<organism evidence="7 8">
    <name type="scientific">Desulfovibrio fairfieldensis</name>
    <dbReference type="NCBI Taxonomy" id="44742"/>
    <lineage>
        <taxon>Bacteria</taxon>
        <taxon>Pseudomonadati</taxon>
        <taxon>Thermodesulfobacteriota</taxon>
        <taxon>Desulfovibrionia</taxon>
        <taxon>Desulfovibrionales</taxon>
        <taxon>Desulfovibrionaceae</taxon>
        <taxon>Desulfovibrio</taxon>
    </lineage>
</organism>
<dbReference type="InterPro" id="IPR004467">
    <property type="entry name" value="Or_phspho_trans_dom"/>
</dbReference>
<dbReference type="EC" id="2.4.2.10" evidence="2 6"/>
<keyword evidence="8" id="KW-1185">Reference proteome</keyword>
<feature type="binding site" evidence="6">
    <location>
        <position position="100"/>
    </location>
    <ligand>
        <name>5-phospho-alpha-D-ribose 1-diphosphate</name>
        <dbReference type="ChEBI" id="CHEBI:58017"/>
        <note>ligand shared between dimeric partners</note>
    </ligand>
</feature>
<comment type="pathway">
    <text evidence="1 6">Pyrimidine metabolism; UMP biosynthesis via de novo pathway; UMP from orotate: step 1/2.</text>
</comment>
<comment type="catalytic activity">
    <reaction evidence="6">
        <text>orotidine 5'-phosphate + diphosphate = orotate + 5-phospho-alpha-D-ribose 1-diphosphate</text>
        <dbReference type="Rhea" id="RHEA:10380"/>
        <dbReference type="ChEBI" id="CHEBI:30839"/>
        <dbReference type="ChEBI" id="CHEBI:33019"/>
        <dbReference type="ChEBI" id="CHEBI:57538"/>
        <dbReference type="ChEBI" id="CHEBI:58017"/>
        <dbReference type="EC" id="2.4.2.10"/>
    </reaction>
</comment>
<evidence type="ECO:0000256" key="4">
    <source>
        <dbReference type="ARBA" id="ARBA00022679"/>
    </source>
</evidence>
<dbReference type="Gene3D" id="3.40.50.2020">
    <property type="match status" value="1"/>
</dbReference>
<comment type="function">
    <text evidence="6">Catalyzes the transfer of a ribosyl phosphate group from 5-phosphoribose 1-diphosphate to orotate, leading to the formation of orotidine monophosphate (OMP).</text>
</comment>
<comment type="caution">
    <text evidence="6">Lacks conserved residue(s) required for the propagation of feature annotation.</text>
</comment>
<dbReference type="InterPro" id="IPR023031">
    <property type="entry name" value="OPRT"/>
</dbReference>
<dbReference type="STRING" id="44742.AXF13_14160"/>
<keyword evidence="5 6" id="KW-0665">Pyrimidine biosynthesis</keyword>
<feature type="binding site" evidence="6">
    <location>
        <position position="96"/>
    </location>
    <ligand>
        <name>5-phospho-alpha-D-ribose 1-diphosphate</name>
        <dbReference type="ChEBI" id="CHEBI:58017"/>
        <note>ligand shared between dimeric partners</note>
    </ligand>
</feature>
<evidence type="ECO:0000256" key="2">
    <source>
        <dbReference type="ARBA" id="ARBA00011971"/>
    </source>
</evidence>
<evidence type="ECO:0000256" key="6">
    <source>
        <dbReference type="HAMAP-Rule" id="MF_01208"/>
    </source>
</evidence>
<name>A0A109W4Z6_9BACT</name>
<protein>
    <recommendedName>
        <fullName evidence="2 6">Orotate phosphoribosyltransferase</fullName>
        <shortName evidence="6">OPRT</shortName>
        <shortName evidence="6">OPRTase</shortName>
        <ecNumber evidence="2 6">2.4.2.10</ecNumber>
    </recommendedName>
</protein>
<accession>A0A109W4Z6</accession>
<gene>
    <name evidence="6" type="primary">pyrE</name>
    <name evidence="7" type="ORF">AXF13_14160</name>
</gene>
<dbReference type="AlphaFoldDB" id="A0A109W4Z6"/>
<dbReference type="CDD" id="cd06223">
    <property type="entry name" value="PRTases_typeI"/>
    <property type="match status" value="1"/>
</dbReference>
<dbReference type="PANTHER" id="PTHR19278">
    <property type="entry name" value="OROTATE PHOSPHORIBOSYLTRANSFERASE"/>
    <property type="match status" value="1"/>
</dbReference>
<feature type="binding site" evidence="6">
    <location>
        <position position="156"/>
    </location>
    <ligand>
        <name>orotate</name>
        <dbReference type="ChEBI" id="CHEBI:30839"/>
    </ligand>
</feature>
<dbReference type="RefSeq" id="WP_062254217.1">
    <property type="nucleotide sequence ID" value="NZ_CP014229.1"/>
</dbReference>
<feature type="binding site" description="in other chain" evidence="6">
    <location>
        <begin position="124"/>
        <end position="132"/>
    </location>
    <ligand>
        <name>5-phospho-alpha-D-ribose 1-diphosphate</name>
        <dbReference type="ChEBI" id="CHEBI:58017"/>
        <note>ligand shared between dimeric partners</note>
    </ligand>
</feature>
<dbReference type="GO" id="GO:0000287">
    <property type="term" value="F:magnesium ion binding"/>
    <property type="evidence" value="ECO:0007669"/>
    <property type="project" value="UniProtKB-UniRule"/>
</dbReference>
<evidence type="ECO:0000313" key="7">
    <source>
        <dbReference type="EMBL" id="AMD91175.1"/>
    </source>
</evidence>
<reference evidence="8" key="1">
    <citation type="submission" date="2016-02" db="EMBL/GenBank/DDBJ databases">
        <authorList>
            <person name="Holder M.E."/>
            <person name="Ajami N.J."/>
            <person name="Petrosino J.F."/>
        </authorList>
    </citation>
    <scope>NUCLEOTIDE SEQUENCE [LARGE SCALE GENOMIC DNA]</scope>
    <source>
        <strain evidence="8">CCUG 45958</strain>
    </source>
</reference>
<keyword evidence="6" id="KW-0460">Magnesium</keyword>
<comment type="similarity">
    <text evidence="6">Belongs to the purine/pyrimidine phosphoribosyltransferase family. PyrE subfamily.</text>
</comment>
<dbReference type="InterPro" id="IPR000836">
    <property type="entry name" value="PRTase_dom"/>
</dbReference>
<dbReference type="EMBL" id="CP014229">
    <property type="protein sequence ID" value="AMD91175.1"/>
    <property type="molecule type" value="Genomic_DNA"/>
</dbReference>
<dbReference type="Proteomes" id="UP000069241">
    <property type="component" value="Chromosome"/>
</dbReference>
<evidence type="ECO:0000256" key="5">
    <source>
        <dbReference type="ARBA" id="ARBA00022975"/>
    </source>
</evidence>
<dbReference type="InterPro" id="IPR029057">
    <property type="entry name" value="PRTase-like"/>
</dbReference>
<dbReference type="KEGG" id="dfi:AXF13_14160"/>
<dbReference type="GO" id="GO:0044205">
    <property type="term" value="P:'de novo' UMP biosynthetic process"/>
    <property type="evidence" value="ECO:0007669"/>
    <property type="project" value="UniProtKB-UniRule"/>
</dbReference>
<dbReference type="SUPFAM" id="SSF53271">
    <property type="entry name" value="PRTase-like"/>
    <property type="match status" value="1"/>
</dbReference>
<keyword evidence="4 6" id="KW-0808">Transferase</keyword>
<comment type="cofactor">
    <cofactor evidence="6">
        <name>Mg(2+)</name>
        <dbReference type="ChEBI" id="CHEBI:18420"/>
    </cofactor>
</comment>
<dbReference type="PANTHER" id="PTHR19278:SF9">
    <property type="entry name" value="URIDINE 5'-MONOPHOSPHATE SYNTHASE"/>
    <property type="match status" value="1"/>
</dbReference>
<evidence type="ECO:0000313" key="8">
    <source>
        <dbReference type="Proteomes" id="UP000069241"/>
    </source>
</evidence>
<dbReference type="GO" id="GO:0004588">
    <property type="term" value="F:orotate phosphoribosyltransferase activity"/>
    <property type="evidence" value="ECO:0007669"/>
    <property type="project" value="UniProtKB-UniRule"/>
</dbReference>